<accession>A0A147BM33</accession>
<sequence length="91" mass="10218">MRFVTYFLAAVRFPISGVIALVSVFSTSRNVISVVAGRRRFLLRVISERVCSHKHTCSRKVTTVSRRGPPGFRTFSCLGFCRTHAAEIRDA</sequence>
<dbReference type="AlphaFoldDB" id="A0A147BM33"/>
<protein>
    <submittedName>
        <fullName evidence="1">Putative secreted protein</fullName>
    </submittedName>
</protein>
<proteinExistence type="predicted"/>
<evidence type="ECO:0000313" key="1">
    <source>
        <dbReference type="EMBL" id="JAR91532.1"/>
    </source>
</evidence>
<name>A0A147BM33_IXORI</name>
<dbReference type="EMBL" id="GEGO01003872">
    <property type="protein sequence ID" value="JAR91532.1"/>
    <property type="molecule type" value="Transcribed_RNA"/>
</dbReference>
<reference evidence="1" key="1">
    <citation type="journal article" date="2018" name="PLoS Negl. Trop. Dis.">
        <title>Sialome diversity of ticks revealed by RNAseq of single tick salivary glands.</title>
        <authorList>
            <person name="Perner J."/>
            <person name="Kropackova S."/>
            <person name="Kopacek P."/>
            <person name="Ribeiro J.M."/>
        </authorList>
    </citation>
    <scope>NUCLEOTIDE SEQUENCE</scope>
    <source>
        <strain evidence="1">Siblings of single egg batch collected in Ceske Budejovice</strain>
        <tissue evidence="1">Salivary glands</tissue>
    </source>
</reference>
<organism evidence="1">
    <name type="scientific">Ixodes ricinus</name>
    <name type="common">Common tick</name>
    <name type="synonym">Acarus ricinus</name>
    <dbReference type="NCBI Taxonomy" id="34613"/>
    <lineage>
        <taxon>Eukaryota</taxon>
        <taxon>Metazoa</taxon>
        <taxon>Ecdysozoa</taxon>
        <taxon>Arthropoda</taxon>
        <taxon>Chelicerata</taxon>
        <taxon>Arachnida</taxon>
        <taxon>Acari</taxon>
        <taxon>Parasitiformes</taxon>
        <taxon>Ixodida</taxon>
        <taxon>Ixodoidea</taxon>
        <taxon>Ixodidae</taxon>
        <taxon>Ixodinae</taxon>
        <taxon>Ixodes</taxon>
    </lineage>
</organism>